<dbReference type="InterPro" id="IPR011990">
    <property type="entry name" value="TPR-like_helical_dom_sf"/>
</dbReference>
<dbReference type="InterPro" id="IPR019734">
    <property type="entry name" value="TPR_rpt"/>
</dbReference>
<dbReference type="Proteomes" id="UP000287547">
    <property type="component" value="Unassembled WGS sequence"/>
</dbReference>
<feature type="repeat" description="TPR" evidence="1">
    <location>
        <begin position="191"/>
        <end position="224"/>
    </location>
</feature>
<name>A0A428Z1P6_KIBAR</name>
<dbReference type="RefSeq" id="WP_125727815.1">
    <property type="nucleotide sequence ID" value="NZ_QHKI01000034.1"/>
</dbReference>
<dbReference type="SUPFAM" id="SSF48452">
    <property type="entry name" value="TPR-like"/>
    <property type="match status" value="1"/>
</dbReference>
<accession>A0A428Z1P6</accession>
<sequence>MGKSGGYMAIGEVMAHCGGNPAEAAKYFAAAIAEAPGSAEPYAGLAELRDAQPAVVEMLRQGGSASIVAAYAYLAFLDGDMDEAAMSIGSVVGVRPGIPWADAPWFSDRAFLHGVSPAAFAEAALRTMDGGHDLDSDDMRDRFRPWFRAVDVLAERDQDPEALARFAMMLRACGRTDAAFALCDRAEPTTMMVEVVRAGTWRRLGEWDRAAEAFRRAIDLEPDNWSLYLDLADAHVQLGDFAAAVDATSQGLRHGPDEPSLKAAHAAYRTRLSGSADDLAALVELAPEIEDPSYLQHLIGVAVQNPDLPAKAVQKALNLKPGSRRPTRP</sequence>
<gene>
    <name evidence="2" type="ORF">DMH04_32300</name>
</gene>
<dbReference type="SMART" id="SM00028">
    <property type="entry name" value="TPR"/>
    <property type="match status" value="2"/>
</dbReference>
<evidence type="ECO:0000256" key="1">
    <source>
        <dbReference type="PROSITE-ProRule" id="PRU00339"/>
    </source>
</evidence>
<dbReference type="Pfam" id="PF14559">
    <property type="entry name" value="TPR_19"/>
    <property type="match status" value="1"/>
</dbReference>
<dbReference type="EMBL" id="QHKI01000034">
    <property type="protein sequence ID" value="RSM78963.1"/>
    <property type="molecule type" value="Genomic_DNA"/>
</dbReference>
<organism evidence="2 3">
    <name type="scientific">Kibdelosporangium aridum</name>
    <dbReference type="NCBI Taxonomy" id="2030"/>
    <lineage>
        <taxon>Bacteria</taxon>
        <taxon>Bacillati</taxon>
        <taxon>Actinomycetota</taxon>
        <taxon>Actinomycetes</taxon>
        <taxon>Pseudonocardiales</taxon>
        <taxon>Pseudonocardiaceae</taxon>
        <taxon>Kibdelosporangium</taxon>
    </lineage>
</organism>
<dbReference type="Gene3D" id="1.25.40.10">
    <property type="entry name" value="Tetratricopeptide repeat domain"/>
    <property type="match status" value="2"/>
</dbReference>
<comment type="caution">
    <text evidence="2">The sequence shown here is derived from an EMBL/GenBank/DDBJ whole genome shotgun (WGS) entry which is preliminary data.</text>
</comment>
<evidence type="ECO:0000313" key="2">
    <source>
        <dbReference type="EMBL" id="RSM78963.1"/>
    </source>
</evidence>
<keyword evidence="1" id="KW-0802">TPR repeat</keyword>
<proteinExistence type="predicted"/>
<dbReference type="AlphaFoldDB" id="A0A428Z1P6"/>
<evidence type="ECO:0000313" key="3">
    <source>
        <dbReference type="Proteomes" id="UP000287547"/>
    </source>
</evidence>
<dbReference type="PROSITE" id="PS50005">
    <property type="entry name" value="TPR"/>
    <property type="match status" value="1"/>
</dbReference>
<protein>
    <submittedName>
        <fullName evidence="2">Uncharacterized protein</fullName>
    </submittedName>
</protein>
<reference evidence="2 3" key="1">
    <citation type="submission" date="2018-05" db="EMBL/GenBank/DDBJ databases">
        <title>Evolution of GPA BGCs.</title>
        <authorList>
            <person name="Waglechner N."/>
            <person name="Wright G.D."/>
        </authorList>
    </citation>
    <scope>NUCLEOTIDE SEQUENCE [LARGE SCALE GENOMIC DNA]</scope>
    <source>
        <strain evidence="2 3">A82846</strain>
    </source>
</reference>
<dbReference type="OrthoDB" id="3684804at2"/>